<sequence>MSILFSLSTITGDRSHYNSGTHMIIHVQPVFLLLLGGYLVYYSTYLFRKLREFPQKRQVTQRVRLLIYLCLTCFVTYVFHVVSSIVMTHHRETGEADYVVRYVCYKLSSLLVACSAFWYLRIDQSSDSVRNLIAESQQTPFSRNTRASQSVQHNTLIDHGTLFPENSHQRNSFHSYHPGAHAPPPLFYQDSAYTFSAVNNPVDPATGGLGVNPIQRKSSTNLSRMQIP</sequence>
<dbReference type="Proteomes" id="UP001150925">
    <property type="component" value="Unassembled WGS sequence"/>
</dbReference>
<feature type="compositionally biased region" description="Polar residues" evidence="1">
    <location>
        <begin position="215"/>
        <end position="228"/>
    </location>
</feature>
<gene>
    <name evidence="3" type="ORF">IWQ62_006582</name>
</gene>
<evidence type="ECO:0000313" key="4">
    <source>
        <dbReference type="Proteomes" id="UP001150925"/>
    </source>
</evidence>
<dbReference type="EMBL" id="JANBPY010003758">
    <property type="protein sequence ID" value="KAJ1950347.1"/>
    <property type="molecule type" value="Genomic_DNA"/>
</dbReference>
<dbReference type="AlphaFoldDB" id="A0A9W8AHR4"/>
<dbReference type="OrthoDB" id="10644211at2759"/>
<keyword evidence="4" id="KW-1185">Reference proteome</keyword>
<evidence type="ECO:0000256" key="1">
    <source>
        <dbReference type="SAM" id="MobiDB-lite"/>
    </source>
</evidence>
<feature type="transmembrane region" description="Helical" evidence="2">
    <location>
        <begin position="99"/>
        <end position="120"/>
    </location>
</feature>
<accession>A0A9W8AHR4</accession>
<name>A0A9W8AHR4_9FUNG</name>
<reference evidence="3" key="1">
    <citation type="submission" date="2022-07" db="EMBL/GenBank/DDBJ databases">
        <title>Phylogenomic reconstructions and comparative analyses of Kickxellomycotina fungi.</title>
        <authorList>
            <person name="Reynolds N.K."/>
            <person name="Stajich J.E."/>
            <person name="Barry K."/>
            <person name="Grigoriev I.V."/>
            <person name="Crous P."/>
            <person name="Smith M.E."/>
        </authorList>
    </citation>
    <scope>NUCLEOTIDE SEQUENCE</scope>
    <source>
        <strain evidence="3">RSA 1196</strain>
    </source>
</reference>
<feature type="transmembrane region" description="Helical" evidence="2">
    <location>
        <begin position="65"/>
        <end position="87"/>
    </location>
</feature>
<keyword evidence="2" id="KW-0812">Transmembrane</keyword>
<keyword evidence="2" id="KW-1133">Transmembrane helix</keyword>
<proteinExistence type="predicted"/>
<evidence type="ECO:0000256" key="2">
    <source>
        <dbReference type="SAM" id="Phobius"/>
    </source>
</evidence>
<feature type="transmembrane region" description="Helical" evidence="2">
    <location>
        <begin position="23"/>
        <end position="44"/>
    </location>
</feature>
<keyword evidence="2" id="KW-0472">Membrane</keyword>
<organism evidence="3 4">
    <name type="scientific">Dispira parvispora</name>
    <dbReference type="NCBI Taxonomy" id="1520584"/>
    <lineage>
        <taxon>Eukaryota</taxon>
        <taxon>Fungi</taxon>
        <taxon>Fungi incertae sedis</taxon>
        <taxon>Zoopagomycota</taxon>
        <taxon>Kickxellomycotina</taxon>
        <taxon>Dimargaritomycetes</taxon>
        <taxon>Dimargaritales</taxon>
        <taxon>Dimargaritaceae</taxon>
        <taxon>Dispira</taxon>
    </lineage>
</organism>
<comment type="caution">
    <text evidence="3">The sequence shown here is derived from an EMBL/GenBank/DDBJ whole genome shotgun (WGS) entry which is preliminary data.</text>
</comment>
<protein>
    <submittedName>
        <fullName evidence="3">Uncharacterized protein</fullName>
    </submittedName>
</protein>
<evidence type="ECO:0000313" key="3">
    <source>
        <dbReference type="EMBL" id="KAJ1950347.1"/>
    </source>
</evidence>
<feature type="region of interest" description="Disordered" evidence="1">
    <location>
        <begin position="205"/>
        <end position="228"/>
    </location>
</feature>